<evidence type="ECO:0000313" key="2">
    <source>
        <dbReference type="Proteomes" id="UP000318478"/>
    </source>
</evidence>
<dbReference type="OrthoDB" id="9828472at2"/>
<dbReference type="RefSeq" id="WP_146585659.1">
    <property type="nucleotide sequence ID" value="NZ_SJPO01000003.1"/>
</dbReference>
<evidence type="ECO:0000313" key="1">
    <source>
        <dbReference type="EMBL" id="TWT77815.1"/>
    </source>
</evidence>
<organism evidence="1 2">
    <name type="scientific">Posidoniimonas polymericola</name>
    <dbReference type="NCBI Taxonomy" id="2528002"/>
    <lineage>
        <taxon>Bacteria</taxon>
        <taxon>Pseudomonadati</taxon>
        <taxon>Planctomycetota</taxon>
        <taxon>Planctomycetia</taxon>
        <taxon>Pirellulales</taxon>
        <taxon>Lacipirellulaceae</taxon>
        <taxon>Posidoniimonas</taxon>
    </lineage>
</organism>
<comment type="caution">
    <text evidence="1">The sequence shown here is derived from an EMBL/GenBank/DDBJ whole genome shotgun (WGS) entry which is preliminary data.</text>
</comment>
<dbReference type="Proteomes" id="UP000318478">
    <property type="component" value="Unassembled WGS sequence"/>
</dbReference>
<dbReference type="EMBL" id="SJPO01000003">
    <property type="protein sequence ID" value="TWT77815.1"/>
    <property type="molecule type" value="Genomic_DNA"/>
</dbReference>
<keyword evidence="2" id="KW-1185">Reference proteome</keyword>
<dbReference type="AlphaFoldDB" id="A0A5C5YS95"/>
<name>A0A5C5YS95_9BACT</name>
<reference evidence="1 2" key="1">
    <citation type="submission" date="2019-02" db="EMBL/GenBank/DDBJ databases">
        <title>Deep-cultivation of Planctomycetes and their phenomic and genomic characterization uncovers novel biology.</title>
        <authorList>
            <person name="Wiegand S."/>
            <person name="Jogler M."/>
            <person name="Boedeker C."/>
            <person name="Pinto D."/>
            <person name="Vollmers J."/>
            <person name="Rivas-Marin E."/>
            <person name="Kohn T."/>
            <person name="Peeters S.H."/>
            <person name="Heuer A."/>
            <person name="Rast P."/>
            <person name="Oberbeckmann S."/>
            <person name="Bunk B."/>
            <person name="Jeske O."/>
            <person name="Meyerdierks A."/>
            <person name="Storesund J.E."/>
            <person name="Kallscheuer N."/>
            <person name="Luecker S."/>
            <person name="Lage O.M."/>
            <person name="Pohl T."/>
            <person name="Merkel B.J."/>
            <person name="Hornburger P."/>
            <person name="Mueller R.-W."/>
            <person name="Bruemmer F."/>
            <person name="Labrenz M."/>
            <person name="Spormann A.M."/>
            <person name="Op Den Camp H."/>
            <person name="Overmann J."/>
            <person name="Amann R."/>
            <person name="Jetten M.S.M."/>
            <person name="Mascher T."/>
            <person name="Medema M.H."/>
            <person name="Devos D.P."/>
            <person name="Kaster A.-K."/>
            <person name="Ovreas L."/>
            <person name="Rohde M."/>
            <person name="Galperin M.Y."/>
            <person name="Jogler C."/>
        </authorList>
    </citation>
    <scope>NUCLEOTIDE SEQUENCE [LARGE SCALE GENOMIC DNA]</scope>
    <source>
        <strain evidence="1 2">Pla123a</strain>
    </source>
</reference>
<sequence>MPPDAHGIDYSRYRNAVLSYGRPVKSDWGVMRPQDFGVIELLDQLDAALKERQQAHESAAELLLSLRPIFRDMAEEAPRTGLRRWLALRGLDRPAAPVAVWLLGRYSTSTSTKRLAELADQPMPAAFARHYARTLRRLCLWAPLDKVAVKYKVDWCVRRQAEPRRVPPFSDRLKRFSANVDQSRAASVPERSRMPLWLSAEFWFRRPGKTAQAIREVLDRIRSLVHGA</sequence>
<protein>
    <submittedName>
        <fullName evidence="1">Uncharacterized protein</fullName>
    </submittedName>
</protein>
<gene>
    <name evidence="1" type="ORF">Pla123a_16110</name>
</gene>
<accession>A0A5C5YS95</accession>
<proteinExistence type="predicted"/>